<accession>A0A914YQ20</accession>
<keyword evidence="2" id="KW-1185">Reference proteome</keyword>
<dbReference type="WBParaSite" id="PSU_v2.g21124.t1">
    <property type="protein sequence ID" value="PSU_v2.g21124.t1"/>
    <property type="gene ID" value="PSU_v2.g21124"/>
</dbReference>
<protein>
    <submittedName>
        <fullName evidence="3">Uncharacterized protein</fullName>
    </submittedName>
</protein>
<evidence type="ECO:0000313" key="3">
    <source>
        <dbReference type="WBParaSite" id="PSU_v2.g21124.t1"/>
    </source>
</evidence>
<evidence type="ECO:0000313" key="2">
    <source>
        <dbReference type="Proteomes" id="UP000887577"/>
    </source>
</evidence>
<name>A0A914YQ20_9BILA</name>
<organism evidence="2 3">
    <name type="scientific">Panagrolaimus superbus</name>
    <dbReference type="NCBI Taxonomy" id="310955"/>
    <lineage>
        <taxon>Eukaryota</taxon>
        <taxon>Metazoa</taxon>
        <taxon>Ecdysozoa</taxon>
        <taxon>Nematoda</taxon>
        <taxon>Chromadorea</taxon>
        <taxon>Rhabditida</taxon>
        <taxon>Tylenchina</taxon>
        <taxon>Panagrolaimomorpha</taxon>
        <taxon>Panagrolaimoidea</taxon>
        <taxon>Panagrolaimidae</taxon>
        <taxon>Panagrolaimus</taxon>
    </lineage>
</organism>
<reference evidence="3" key="1">
    <citation type="submission" date="2022-11" db="UniProtKB">
        <authorList>
            <consortium name="WormBaseParasite"/>
        </authorList>
    </citation>
    <scope>IDENTIFICATION</scope>
</reference>
<dbReference type="AlphaFoldDB" id="A0A914YQ20"/>
<sequence length="188" mass="21454">MGKWRRAGIPKTKECDTHRKTFLAPEFNFSYHPFLGTILISNKLAWSATGLKIIIGGTMDIANALQSSSEGFLKIRYNLLAFHDGERYWRVPDIPNEMFDSKNFLIEKGVPLWGEPLNTSKKIHPPQSLFKELKIEGRFLSQHFIKHPEKKRPLKSTKKDECDSASMPDSDVSYVLHSSYQVSAGDKI</sequence>
<evidence type="ECO:0000256" key="1">
    <source>
        <dbReference type="SAM" id="MobiDB-lite"/>
    </source>
</evidence>
<dbReference type="Proteomes" id="UP000887577">
    <property type="component" value="Unplaced"/>
</dbReference>
<proteinExistence type="predicted"/>
<feature type="region of interest" description="Disordered" evidence="1">
    <location>
        <begin position="150"/>
        <end position="170"/>
    </location>
</feature>